<dbReference type="RefSeq" id="WP_304121699.1">
    <property type="nucleotide sequence ID" value="NZ_DYZA01000094.1"/>
</dbReference>
<keyword evidence="4" id="KW-0564">Palmitate</keyword>
<keyword evidence="5" id="KW-0449">Lipoprotein</keyword>
<dbReference type="EMBL" id="DYZA01000094">
    <property type="protein sequence ID" value="HJD96989.1"/>
    <property type="molecule type" value="Genomic_DNA"/>
</dbReference>
<evidence type="ECO:0000256" key="5">
    <source>
        <dbReference type="ARBA" id="ARBA00023288"/>
    </source>
</evidence>
<evidence type="ECO:0000256" key="2">
    <source>
        <dbReference type="ARBA" id="ARBA00022729"/>
    </source>
</evidence>
<dbReference type="Pfam" id="PF05433">
    <property type="entry name" value="Rick_17kDa_Anti"/>
    <property type="match status" value="1"/>
</dbReference>
<evidence type="ECO:0000313" key="9">
    <source>
        <dbReference type="Proteomes" id="UP000698963"/>
    </source>
</evidence>
<comment type="subcellular location">
    <subcellularLocation>
        <location evidence="1">Cell outer membrane</location>
        <topology evidence="1">Lipid-anchor</topology>
    </subcellularLocation>
</comment>
<evidence type="ECO:0000313" key="8">
    <source>
        <dbReference type="EMBL" id="HJD96989.1"/>
    </source>
</evidence>
<sequence length="162" mass="16460">MHFRTPAALILAMAMAALPILPGCSPHLGGYDYHAGDARQAFSVYYGTAVTVQEVNINSQSSSRQTVGALIGAVAGGVIGSTIGSGSGQTLATVGGALLGGAAGAGAGDLSSRQTGLQITVRYDKGENEEVIVQGRDPYITPGQRVRVIISASGARRVEPAY</sequence>
<accession>A0A921AW78</accession>
<reference evidence="8" key="1">
    <citation type="journal article" date="2021" name="PeerJ">
        <title>Extensive microbial diversity within the chicken gut microbiome revealed by metagenomics and culture.</title>
        <authorList>
            <person name="Gilroy R."/>
            <person name="Ravi A."/>
            <person name="Getino M."/>
            <person name="Pursley I."/>
            <person name="Horton D.L."/>
            <person name="Alikhan N.F."/>
            <person name="Baker D."/>
            <person name="Gharbi K."/>
            <person name="Hall N."/>
            <person name="Watson M."/>
            <person name="Adriaenssens E.M."/>
            <person name="Foster-Nyarko E."/>
            <person name="Jarju S."/>
            <person name="Secka A."/>
            <person name="Antonio M."/>
            <person name="Oren A."/>
            <person name="Chaudhuri R.R."/>
            <person name="La Ragione R."/>
            <person name="Hildebrand F."/>
            <person name="Pallen M.J."/>
        </authorList>
    </citation>
    <scope>NUCLEOTIDE SEQUENCE</scope>
    <source>
        <strain evidence="8">ChiGjej2B2-19336</strain>
    </source>
</reference>
<dbReference type="InterPro" id="IPR051407">
    <property type="entry name" value="Bact_OM_lipoprot/Surf_antigen"/>
</dbReference>
<feature type="chain" id="PRO_5038046524" evidence="6">
    <location>
        <begin position="17"/>
        <end position="162"/>
    </location>
</feature>
<dbReference type="AlphaFoldDB" id="A0A921AW78"/>
<evidence type="ECO:0000256" key="1">
    <source>
        <dbReference type="ARBA" id="ARBA00004459"/>
    </source>
</evidence>
<evidence type="ECO:0000256" key="4">
    <source>
        <dbReference type="ARBA" id="ARBA00023139"/>
    </source>
</evidence>
<feature type="domain" description="Glycine zipper 2TM" evidence="7">
    <location>
        <begin position="68"/>
        <end position="108"/>
    </location>
</feature>
<dbReference type="PANTHER" id="PTHR35603">
    <property type="match status" value="1"/>
</dbReference>
<evidence type="ECO:0000256" key="6">
    <source>
        <dbReference type="SAM" id="SignalP"/>
    </source>
</evidence>
<dbReference type="Proteomes" id="UP000698963">
    <property type="component" value="Unassembled WGS sequence"/>
</dbReference>
<feature type="signal peptide" evidence="6">
    <location>
        <begin position="1"/>
        <end position="16"/>
    </location>
</feature>
<proteinExistence type="predicted"/>
<evidence type="ECO:0000256" key="3">
    <source>
        <dbReference type="ARBA" id="ARBA00023136"/>
    </source>
</evidence>
<keyword evidence="3" id="KW-0472">Membrane</keyword>
<evidence type="ECO:0000259" key="7">
    <source>
        <dbReference type="Pfam" id="PF05433"/>
    </source>
</evidence>
<protein>
    <submittedName>
        <fullName evidence="8">Glycine zipper 2TM domain-containing protein</fullName>
    </submittedName>
</protein>
<organism evidence="8 9">
    <name type="scientific">Mailhella massiliensis</name>
    <dbReference type="NCBI Taxonomy" id="1903261"/>
    <lineage>
        <taxon>Bacteria</taxon>
        <taxon>Pseudomonadati</taxon>
        <taxon>Thermodesulfobacteriota</taxon>
        <taxon>Desulfovibrionia</taxon>
        <taxon>Desulfovibrionales</taxon>
        <taxon>Desulfovibrionaceae</taxon>
        <taxon>Mailhella</taxon>
    </lineage>
</organism>
<dbReference type="PANTHER" id="PTHR35603:SF1">
    <property type="entry name" value="OUTER MEMBRANE LIPOPROTEIN SLYB"/>
    <property type="match status" value="1"/>
</dbReference>
<reference evidence="8" key="2">
    <citation type="submission" date="2021-09" db="EMBL/GenBank/DDBJ databases">
        <authorList>
            <person name="Gilroy R."/>
        </authorList>
    </citation>
    <scope>NUCLEOTIDE SEQUENCE</scope>
    <source>
        <strain evidence="8">ChiGjej2B2-19336</strain>
    </source>
</reference>
<keyword evidence="2 6" id="KW-0732">Signal</keyword>
<comment type="caution">
    <text evidence="8">The sequence shown here is derived from an EMBL/GenBank/DDBJ whole genome shotgun (WGS) entry which is preliminary data.</text>
</comment>
<gene>
    <name evidence="8" type="ORF">K8W16_05025</name>
</gene>
<name>A0A921AW78_9BACT</name>
<dbReference type="GO" id="GO:0009279">
    <property type="term" value="C:cell outer membrane"/>
    <property type="evidence" value="ECO:0007669"/>
    <property type="project" value="UniProtKB-SubCell"/>
</dbReference>
<dbReference type="InterPro" id="IPR008816">
    <property type="entry name" value="Gly_zipper_2TM_dom"/>
</dbReference>